<dbReference type="KEGG" id="bbk:BARBAKC583_0215"/>
<gene>
    <name evidence="2" type="ordered locus">BARBAKC583_0215</name>
</gene>
<evidence type="ECO:0000313" key="2">
    <source>
        <dbReference type="EMBL" id="ABM44917.1"/>
    </source>
</evidence>
<evidence type="ECO:0000256" key="1">
    <source>
        <dbReference type="SAM" id="MobiDB-lite"/>
    </source>
</evidence>
<accession>A1URE8</accession>
<feature type="region of interest" description="Disordered" evidence="1">
    <location>
        <begin position="1"/>
        <end position="37"/>
    </location>
</feature>
<protein>
    <submittedName>
        <fullName evidence="2">Uncharacterized protein</fullName>
    </submittedName>
</protein>
<sequence>MGKWLKGGLAKSLAKRDKKGKRSFIKGSLKGSDGGKG</sequence>
<reference evidence="2 3" key="1">
    <citation type="submission" date="2006-12" db="EMBL/GenBank/DDBJ databases">
        <authorList>
            <person name="Hendrix L."/>
            <person name="Mohamoud Y."/>
            <person name="Radune D."/>
            <person name="Shvartsbeyn A."/>
            <person name="Daugherty S."/>
            <person name="Dodson R."/>
            <person name="Durkin A.S."/>
            <person name="Harkins D."/>
            <person name="Huot H."/>
            <person name="Kothari S.P."/>
            <person name="Madupu R."/>
            <person name="Li J."/>
            <person name="Nelson W.C."/>
            <person name="Shrivastava S."/>
            <person name="Giglio M.G."/>
            <person name="Haft D."/>
            <person name="Selengut J."/>
            <person name="Fraser-Ligget C."/>
            <person name="Seshadri R."/>
        </authorList>
    </citation>
    <scope>NUCLEOTIDE SEQUENCE [LARGE SCALE GENOMIC DNA]</scope>
    <source>
        <strain evidence="3">ATCC 35685 / NCTC 12138 / KC583</strain>
    </source>
</reference>
<dbReference type="HOGENOM" id="CLU_3340618_0_0_5"/>
<dbReference type="Proteomes" id="UP000000643">
    <property type="component" value="Chromosome"/>
</dbReference>
<name>A1URE8_BARBK</name>
<evidence type="ECO:0000313" key="3">
    <source>
        <dbReference type="Proteomes" id="UP000000643"/>
    </source>
</evidence>
<dbReference type="AlphaFoldDB" id="A1URE8"/>
<dbReference type="EMBL" id="CP000524">
    <property type="protein sequence ID" value="ABM44917.1"/>
    <property type="molecule type" value="Genomic_DNA"/>
</dbReference>
<proteinExistence type="predicted"/>
<organism evidence="2 3">
    <name type="scientific">Bartonella bacilliformis (strain ATCC 35685 / KC583 / Herrer 020/F12,63)</name>
    <dbReference type="NCBI Taxonomy" id="360095"/>
    <lineage>
        <taxon>Bacteria</taxon>
        <taxon>Pseudomonadati</taxon>
        <taxon>Pseudomonadota</taxon>
        <taxon>Alphaproteobacteria</taxon>
        <taxon>Hyphomicrobiales</taxon>
        <taxon>Bartonellaceae</taxon>
        <taxon>Bartonella</taxon>
    </lineage>
</organism>
<dbReference type="STRING" id="360095.BARBAKC583_0215"/>